<sequence length="540" mass="60432">MWDPGDWHYRAEGNSSLVIAHNDFPYVLRLQKIAVTDGDKKEKECAFLDDAVQGECLTSVGQLDESEILRENSINRSLQFASDVMLPVIGSEYVSPGCLITLPDYFLNSIRLNVEKSRPPNRRKKVLTIGFNSATLLPDFCVTWPQQISKDPIDGFLPSFISKLRCFRFHTHPTGSVPKADAVSLCVEIKPKCGFRPSNTRLYPIKKSVCRYCMHQVTKLKDEQIGRLSAYCPLDLFSGVLSRTRRAIRALFEDPQNNLRVFYAREQVFGDKLRDTDLRRLLTTFMFPAASRSSTAGGATGASTSPDEDVLEMLGDVIVEALWRRGGDGDVVRGDLSSNADGSAPRNDADVGANCRRKTRCLSEGVPLPPGCILERVLSAQKLDALPIEDILMHYETLEKNSCLFRDQDGPYNTESWAAIRQNVNDSLETDDGKLLHIRRFLIAQTAKDCSIFISFPKVASSSLPPSDSSQTDSSHNCGYNSEVSGEKKLSGFGSPYRFAGEFIFSVHVVDLDPKDCKRIPKYFEDDEIIVKTYENYLKE</sequence>
<dbReference type="RefSeq" id="XP_014670080.1">
    <property type="nucleotide sequence ID" value="XM_014814594.1"/>
</dbReference>
<dbReference type="EC" id="2.7.1.158" evidence="2 7"/>
<comment type="similarity">
    <text evidence="1">Belongs to the IPK1 type 2 family.</text>
</comment>
<comment type="catalytic activity">
    <reaction evidence="7">
        <text>1D-myo-inositol 1,3,4,5,6-pentakisphosphate + ATP = 1D-myo-inositol hexakisphosphate + ADP + H(+)</text>
        <dbReference type="Rhea" id="RHEA:20313"/>
        <dbReference type="ChEBI" id="CHEBI:15378"/>
        <dbReference type="ChEBI" id="CHEBI:30616"/>
        <dbReference type="ChEBI" id="CHEBI:57733"/>
        <dbReference type="ChEBI" id="CHEBI:58130"/>
        <dbReference type="ChEBI" id="CHEBI:456216"/>
        <dbReference type="EC" id="2.7.1.158"/>
    </reaction>
</comment>
<dbReference type="Pfam" id="PF06090">
    <property type="entry name" value="Ins_P5_2-kin"/>
    <property type="match status" value="1"/>
</dbReference>
<keyword evidence="4 7" id="KW-0547">Nucleotide-binding</keyword>
<dbReference type="Gene3D" id="3.30.200.110">
    <property type="entry name" value="Inositol-pentakisphosphate 2-kinase, N-lobe"/>
    <property type="match status" value="1"/>
</dbReference>
<evidence type="ECO:0000313" key="11">
    <source>
        <dbReference type="RefSeq" id="XP_014670080.1"/>
    </source>
</evidence>
<evidence type="ECO:0000256" key="1">
    <source>
        <dbReference type="ARBA" id="ARBA00007229"/>
    </source>
</evidence>
<dbReference type="PANTHER" id="PTHR14456:SF2">
    <property type="entry name" value="INOSITOL-PENTAKISPHOSPHATE 2-KINASE"/>
    <property type="match status" value="1"/>
</dbReference>
<dbReference type="PANTHER" id="PTHR14456">
    <property type="entry name" value="INOSITOL POLYPHOSPHATE KINASE 1"/>
    <property type="match status" value="1"/>
</dbReference>
<keyword evidence="3 7" id="KW-0808">Transferase</keyword>
<feature type="compositionally biased region" description="Low complexity" evidence="8">
    <location>
        <begin position="461"/>
        <end position="475"/>
    </location>
</feature>
<proteinExistence type="inferred from homology"/>
<reference evidence="10 11" key="1">
    <citation type="submission" date="2025-05" db="UniProtKB">
        <authorList>
            <consortium name="RefSeq"/>
        </authorList>
    </citation>
    <scope>IDENTIFICATION</scope>
</reference>
<evidence type="ECO:0000313" key="9">
    <source>
        <dbReference type="Proteomes" id="UP000695022"/>
    </source>
</evidence>
<name>A0ABM1ED09_PRICU</name>
<organism evidence="9 11">
    <name type="scientific">Priapulus caudatus</name>
    <name type="common">Priapulid worm</name>
    <dbReference type="NCBI Taxonomy" id="37621"/>
    <lineage>
        <taxon>Eukaryota</taxon>
        <taxon>Metazoa</taxon>
        <taxon>Ecdysozoa</taxon>
        <taxon>Scalidophora</taxon>
        <taxon>Priapulida</taxon>
        <taxon>Priapulimorpha</taxon>
        <taxon>Priapulimorphida</taxon>
        <taxon>Priapulidae</taxon>
        <taxon>Priapulus</taxon>
    </lineage>
</organism>
<dbReference type="InterPro" id="IPR043001">
    <property type="entry name" value="IP5_2-K_N_lobe"/>
</dbReference>
<comment type="function">
    <text evidence="7">Phosphorylates Ins(1,3,4,5,6)P5 at position 2 to form Ins(1,2,3,4,5,6)P6 (InsP6 or phytate).</text>
</comment>
<keyword evidence="9" id="KW-1185">Reference proteome</keyword>
<keyword evidence="5 7" id="KW-0418">Kinase</keyword>
<dbReference type="Proteomes" id="UP000695022">
    <property type="component" value="Unplaced"/>
</dbReference>
<dbReference type="GeneID" id="106811068"/>
<feature type="region of interest" description="Disordered" evidence="8">
    <location>
        <begin position="460"/>
        <end position="481"/>
    </location>
</feature>
<evidence type="ECO:0000256" key="8">
    <source>
        <dbReference type="SAM" id="MobiDB-lite"/>
    </source>
</evidence>
<evidence type="ECO:0000256" key="5">
    <source>
        <dbReference type="ARBA" id="ARBA00022777"/>
    </source>
</evidence>
<evidence type="ECO:0000256" key="6">
    <source>
        <dbReference type="ARBA" id="ARBA00022840"/>
    </source>
</evidence>
<evidence type="ECO:0000256" key="4">
    <source>
        <dbReference type="ARBA" id="ARBA00022741"/>
    </source>
</evidence>
<evidence type="ECO:0000256" key="3">
    <source>
        <dbReference type="ARBA" id="ARBA00022679"/>
    </source>
</evidence>
<keyword evidence="6 7" id="KW-0067">ATP-binding</keyword>
<dbReference type="InterPro" id="IPR009286">
    <property type="entry name" value="Ins_P5_2-kin"/>
</dbReference>
<evidence type="ECO:0000313" key="10">
    <source>
        <dbReference type="RefSeq" id="XP_014670079.1"/>
    </source>
</evidence>
<evidence type="ECO:0000256" key="2">
    <source>
        <dbReference type="ARBA" id="ARBA00012023"/>
    </source>
</evidence>
<dbReference type="RefSeq" id="XP_014670079.1">
    <property type="nucleotide sequence ID" value="XM_014814593.1"/>
</dbReference>
<gene>
    <name evidence="10 11" type="primary">LOC106811068</name>
</gene>
<comment type="domain">
    <text evidence="7">The EXKPK motif is conserved in inositol-pentakisphosphate 2-kinases of both family 1 and 2.</text>
</comment>
<protein>
    <recommendedName>
        <fullName evidence="2 7">Inositol-pentakisphosphate 2-kinase</fullName>
        <ecNumber evidence="2 7">2.7.1.158</ecNumber>
    </recommendedName>
</protein>
<evidence type="ECO:0000256" key="7">
    <source>
        <dbReference type="RuleBase" id="RU364126"/>
    </source>
</evidence>
<accession>A0ABM1ED09</accession>